<name>A0A7Y0L5W0_9FIRM</name>
<evidence type="ECO:0000256" key="1">
    <source>
        <dbReference type="ARBA" id="ARBA00005048"/>
    </source>
</evidence>
<gene>
    <name evidence="13" type="primary">sat</name>
    <name evidence="13" type="ORF">HIJ39_16210</name>
</gene>
<dbReference type="GO" id="GO:0005524">
    <property type="term" value="F:ATP binding"/>
    <property type="evidence" value="ECO:0007669"/>
    <property type="project" value="UniProtKB-KW"/>
</dbReference>
<dbReference type="InterPro" id="IPR015947">
    <property type="entry name" value="PUA-like_sf"/>
</dbReference>
<keyword evidence="4 13" id="KW-0548">Nucleotidyltransferase</keyword>
<accession>A0A7Y0L5W0</accession>
<dbReference type="InterPro" id="IPR002650">
    <property type="entry name" value="Sulphate_adenylyltransferase"/>
</dbReference>
<dbReference type="SUPFAM" id="SSF52374">
    <property type="entry name" value="Nucleotidylyl transferase"/>
    <property type="match status" value="1"/>
</dbReference>
<evidence type="ECO:0000256" key="9">
    <source>
        <dbReference type="ARBA" id="ARBA00041598"/>
    </source>
</evidence>
<proteinExistence type="inferred from homology"/>
<dbReference type="EMBL" id="JABBVZ010000071">
    <property type="protein sequence ID" value="NMP23879.1"/>
    <property type="molecule type" value="Genomic_DNA"/>
</dbReference>
<evidence type="ECO:0000256" key="2">
    <source>
        <dbReference type="ARBA" id="ARBA00012391"/>
    </source>
</evidence>
<evidence type="ECO:0000256" key="10">
    <source>
        <dbReference type="ARBA" id="ARBA00049370"/>
    </source>
</evidence>
<dbReference type="InterPro" id="IPR024951">
    <property type="entry name" value="Sulfurylase_cat_dom"/>
</dbReference>
<keyword evidence="6" id="KW-0067">ATP-binding</keyword>
<sequence>MTHKREINLTEFLKVGPTESRDAELLAHGAYAPLTGFMNRDEYRSVLESLHLPQGAVFPLPIVLPVEEAVAQTLRVGDVLTINDGEGLKAEVRVEDLFRRDLMEEATRVFGTTNLAHPGVAGLLRQSAWCVAGPVDVKSLAPSPYLEPAWPGEVKREISRRGWRTVTFFQTRNPTHRAHEHMLKMALEMTDGIVLHPLVGPTKSDDVPPAIRMRSYRALIEEYFPKERILLATFGAAMRYAGPREAVFHGLVRKNYGATHFIVGRDAAGVGNFYGANDARLLFERLAAHMGLVPLTFDKIGYCPKCLGMASQRSCPHQSLWLSMSGTMVRDLLSQGKRPPVEIMRPEIADILVEVYRSQKG</sequence>
<protein>
    <recommendedName>
        <fullName evidence="2">sulfate adenylyltransferase</fullName>
        <ecNumber evidence="2">2.7.7.4</ecNumber>
    </recommendedName>
    <alternativeName>
        <fullName evidence="9">ATP-sulfurylase</fullName>
    </alternativeName>
    <alternativeName>
        <fullName evidence="7">Sulfate adenylate transferase</fullName>
    </alternativeName>
</protein>
<dbReference type="PANTHER" id="PTHR43509">
    <property type="match status" value="1"/>
</dbReference>
<reference evidence="13 14" key="1">
    <citation type="submission" date="2020-04" db="EMBL/GenBank/DDBJ databases">
        <authorList>
            <person name="Zhang R."/>
            <person name="Schippers A."/>
        </authorList>
    </citation>
    <scope>NUCLEOTIDE SEQUENCE [LARGE SCALE GENOMIC DNA]</scope>
    <source>
        <strain evidence="13 14">DSM 109850</strain>
    </source>
</reference>
<comment type="pathway">
    <text evidence="1">Sulfur metabolism; hydrogen sulfide biosynthesis; sulfite from sulfate: step 1/3.</text>
</comment>
<evidence type="ECO:0000256" key="4">
    <source>
        <dbReference type="ARBA" id="ARBA00022695"/>
    </source>
</evidence>
<dbReference type="NCBIfam" id="TIGR00339">
    <property type="entry name" value="sopT"/>
    <property type="match status" value="1"/>
</dbReference>
<evidence type="ECO:0000313" key="14">
    <source>
        <dbReference type="Proteomes" id="UP000533476"/>
    </source>
</evidence>
<comment type="caution">
    <text evidence="13">The sequence shown here is derived from an EMBL/GenBank/DDBJ whole genome shotgun (WGS) entry which is preliminary data.</text>
</comment>
<dbReference type="PANTHER" id="PTHR43509:SF1">
    <property type="entry name" value="SULFATE ADENYLYLTRANSFERASE"/>
    <property type="match status" value="1"/>
</dbReference>
<evidence type="ECO:0000256" key="3">
    <source>
        <dbReference type="ARBA" id="ARBA00022679"/>
    </source>
</evidence>
<dbReference type="Pfam" id="PF14306">
    <property type="entry name" value="PUA_2"/>
    <property type="match status" value="1"/>
</dbReference>
<evidence type="ECO:0000259" key="11">
    <source>
        <dbReference type="Pfam" id="PF01747"/>
    </source>
</evidence>
<dbReference type="SUPFAM" id="SSF88697">
    <property type="entry name" value="PUA domain-like"/>
    <property type="match status" value="1"/>
</dbReference>
<comment type="catalytic activity">
    <reaction evidence="10">
        <text>sulfate + ATP + H(+) = adenosine 5'-phosphosulfate + diphosphate</text>
        <dbReference type="Rhea" id="RHEA:18133"/>
        <dbReference type="ChEBI" id="CHEBI:15378"/>
        <dbReference type="ChEBI" id="CHEBI:16189"/>
        <dbReference type="ChEBI" id="CHEBI:30616"/>
        <dbReference type="ChEBI" id="CHEBI:33019"/>
        <dbReference type="ChEBI" id="CHEBI:58243"/>
        <dbReference type="EC" id="2.7.7.4"/>
    </reaction>
</comment>
<evidence type="ECO:0000313" key="13">
    <source>
        <dbReference type="EMBL" id="NMP23879.1"/>
    </source>
</evidence>
<dbReference type="GO" id="GO:0004781">
    <property type="term" value="F:sulfate adenylyltransferase (ATP) activity"/>
    <property type="evidence" value="ECO:0007669"/>
    <property type="project" value="UniProtKB-EC"/>
</dbReference>
<keyword evidence="14" id="KW-1185">Reference proteome</keyword>
<dbReference type="InterPro" id="IPR014729">
    <property type="entry name" value="Rossmann-like_a/b/a_fold"/>
</dbReference>
<keyword evidence="3 13" id="KW-0808">Transferase</keyword>
<dbReference type="RefSeq" id="WP_169101529.1">
    <property type="nucleotide sequence ID" value="NZ_JABBVZ010000071.1"/>
</dbReference>
<evidence type="ECO:0000259" key="12">
    <source>
        <dbReference type="Pfam" id="PF14306"/>
    </source>
</evidence>
<dbReference type="EC" id="2.7.7.4" evidence="2"/>
<dbReference type="Gene3D" id="3.40.50.620">
    <property type="entry name" value="HUPs"/>
    <property type="match status" value="1"/>
</dbReference>
<evidence type="ECO:0000256" key="8">
    <source>
        <dbReference type="ARBA" id="ARBA00037980"/>
    </source>
</evidence>
<evidence type="ECO:0000256" key="6">
    <source>
        <dbReference type="ARBA" id="ARBA00022840"/>
    </source>
</evidence>
<comment type="similarity">
    <text evidence="8">Belongs to the sulfate adenylyltransferase family.</text>
</comment>
<dbReference type="NCBIfam" id="NF003166">
    <property type="entry name" value="PRK04149.1"/>
    <property type="match status" value="1"/>
</dbReference>
<evidence type="ECO:0000256" key="5">
    <source>
        <dbReference type="ARBA" id="ARBA00022741"/>
    </source>
</evidence>
<dbReference type="Proteomes" id="UP000533476">
    <property type="component" value="Unassembled WGS sequence"/>
</dbReference>
<dbReference type="Gene3D" id="3.10.400.10">
    <property type="entry name" value="Sulfate adenylyltransferase"/>
    <property type="match status" value="1"/>
</dbReference>
<dbReference type="Pfam" id="PF01747">
    <property type="entry name" value="ATP-sulfurylase"/>
    <property type="match status" value="1"/>
</dbReference>
<keyword evidence="5" id="KW-0547">Nucleotide-binding</keyword>
<dbReference type="InterPro" id="IPR025980">
    <property type="entry name" value="ATP-Sase_PUA-like_dom"/>
</dbReference>
<dbReference type="GO" id="GO:0000103">
    <property type="term" value="P:sulfate assimilation"/>
    <property type="evidence" value="ECO:0007669"/>
    <property type="project" value="InterPro"/>
</dbReference>
<feature type="domain" description="Sulphate adenylyltransferase catalytic" evidence="11">
    <location>
        <begin position="150"/>
        <end position="354"/>
    </location>
</feature>
<dbReference type="AlphaFoldDB" id="A0A7Y0L5W0"/>
<feature type="domain" description="ATP-sulfurylase PUA-like" evidence="12">
    <location>
        <begin position="11"/>
        <end position="137"/>
    </location>
</feature>
<evidence type="ECO:0000256" key="7">
    <source>
        <dbReference type="ARBA" id="ARBA00031812"/>
    </source>
</evidence>
<organism evidence="13 14">
    <name type="scientific">Sulfobacillus harzensis</name>
    <dbReference type="NCBI Taxonomy" id="2729629"/>
    <lineage>
        <taxon>Bacteria</taxon>
        <taxon>Bacillati</taxon>
        <taxon>Bacillota</taxon>
        <taxon>Clostridia</taxon>
        <taxon>Eubacteriales</taxon>
        <taxon>Clostridiales Family XVII. Incertae Sedis</taxon>
        <taxon>Sulfobacillus</taxon>
    </lineage>
</organism>